<dbReference type="InterPro" id="IPR049900">
    <property type="entry name" value="PKS_mFAS_DH"/>
</dbReference>
<dbReference type="GO" id="GO:0031177">
    <property type="term" value="F:phosphopantetheine binding"/>
    <property type="evidence" value="ECO:0007669"/>
    <property type="project" value="InterPro"/>
</dbReference>
<evidence type="ECO:0000259" key="11">
    <source>
        <dbReference type="PROSITE" id="PS50075"/>
    </source>
</evidence>
<dbReference type="InterPro" id="IPR049551">
    <property type="entry name" value="PKS_DH_C"/>
</dbReference>
<dbReference type="CDD" id="cd00833">
    <property type="entry name" value="PKS"/>
    <property type="match status" value="1"/>
</dbReference>
<proteinExistence type="predicted"/>
<dbReference type="SUPFAM" id="SSF53901">
    <property type="entry name" value="Thiolase-like"/>
    <property type="match status" value="1"/>
</dbReference>
<evidence type="ECO:0000313" key="16">
    <source>
        <dbReference type="Proteomes" id="UP000194218"/>
    </source>
</evidence>
<dbReference type="PROSITE" id="PS50075">
    <property type="entry name" value="CARRIER"/>
    <property type="match status" value="1"/>
</dbReference>
<dbReference type="Pfam" id="PF14765">
    <property type="entry name" value="PS-DH"/>
    <property type="match status" value="1"/>
</dbReference>
<dbReference type="Pfam" id="PF00698">
    <property type="entry name" value="Acyl_transf_1"/>
    <property type="match status" value="1"/>
</dbReference>
<dbReference type="Pfam" id="PF22953">
    <property type="entry name" value="SpnB_Rossmann"/>
    <property type="match status" value="1"/>
</dbReference>
<keyword evidence="8" id="KW-0012">Acyltransferase</keyword>
<reference evidence="15 16" key="2">
    <citation type="submission" date="2017-05" db="EMBL/GenBank/DDBJ databases">
        <title>Complete genome sequence of Streptomyces sp. SCSIO 03032 revealed the diverse biosynthetic pathways for its bioactive secondary metabolites.</title>
        <authorList>
            <person name="Ma L."/>
            <person name="Zhu Y."/>
            <person name="Zhang W."/>
            <person name="Zhang G."/>
            <person name="Tian X."/>
            <person name="Zhang S."/>
            <person name="Zhang C."/>
        </authorList>
    </citation>
    <scope>NUCLEOTIDE SEQUENCE [LARGE SCALE GENOMIC DNA]</scope>
    <source>
        <strain evidence="15 16">SCSIO 03032</strain>
    </source>
</reference>
<dbReference type="InterPro" id="IPR049552">
    <property type="entry name" value="PKS_DH_N"/>
</dbReference>
<keyword evidence="5" id="KW-0808">Transferase</keyword>
<dbReference type="GO" id="GO:0006633">
    <property type="term" value="P:fatty acid biosynthetic process"/>
    <property type="evidence" value="ECO:0007669"/>
    <property type="project" value="InterPro"/>
</dbReference>
<dbReference type="SMART" id="SM00825">
    <property type="entry name" value="PKS_KS"/>
    <property type="match status" value="1"/>
</dbReference>
<evidence type="ECO:0000256" key="9">
    <source>
        <dbReference type="PROSITE-ProRule" id="PRU01363"/>
    </source>
</evidence>
<dbReference type="InterPro" id="IPR014043">
    <property type="entry name" value="Acyl_transferase_dom"/>
</dbReference>
<dbReference type="InterPro" id="IPR057326">
    <property type="entry name" value="KR_dom"/>
</dbReference>
<dbReference type="InterPro" id="IPR016035">
    <property type="entry name" value="Acyl_Trfase/lysoPLipase"/>
</dbReference>
<comment type="pathway">
    <text evidence="2">Antibiotic biosynthesis.</text>
</comment>
<dbReference type="Gene3D" id="1.10.1200.10">
    <property type="entry name" value="ACP-like"/>
    <property type="match status" value="1"/>
</dbReference>
<dbReference type="Pfam" id="PF08659">
    <property type="entry name" value="KR"/>
    <property type="match status" value="1"/>
</dbReference>
<dbReference type="Gene3D" id="3.40.47.10">
    <property type="match status" value="1"/>
</dbReference>
<evidence type="ECO:0000256" key="3">
    <source>
        <dbReference type="ARBA" id="ARBA00022450"/>
    </source>
</evidence>
<gene>
    <name evidence="15" type="ORF">CAG99_26290</name>
</gene>
<evidence type="ECO:0000259" key="13">
    <source>
        <dbReference type="PROSITE" id="PS52019"/>
    </source>
</evidence>
<dbReference type="EMBL" id="CP021121">
    <property type="protein sequence ID" value="ARQ71871.1"/>
    <property type="molecule type" value="Genomic_DNA"/>
</dbReference>
<organism evidence="14">
    <name type="scientific">Streptomyces marincola</name>
    <dbReference type="NCBI Taxonomy" id="2878388"/>
    <lineage>
        <taxon>Bacteria</taxon>
        <taxon>Bacillati</taxon>
        <taxon>Actinomycetota</taxon>
        <taxon>Actinomycetes</taxon>
        <taxon>Kitasatosporales</taxon>
        <taxon>Streptomycetaceae</taxon>
        <taxon>Streptomyces</taxon>
    </lineage>
</organism>
<feature type="active site" description="Proton donor; for dehydratase activity" evidence="9">
    <location>
        <position position="1023"/>
    </location>
</feature>
<dbReference type="SMART" id="SM01294">
    <property type="entry name" value="PKS_PP_betabranch"/>
    <property type="match status" value="1"/>
</dbReference>
<dbReference type="PANTHER" id="PTHR43775:SF51">
    <property type="entry name" value="INACTIVE PHENOLPHTHIOCEROL SYNTHESIS POLYKETIDE SYNTHASE TYPE I PKS1-RELATED"/>
    <property type="match status" value="1"/>
</dbReference>
<keyword evidence="4" id="KW-0597">Phosphoprotein</keyword>
<dbReference type="InterPro" id="IPR014030">
    <property type="entry name" value="Ketoacyl_synth_N"/>
</dbReference>
<dbReference type="CDD" id="cd08956">
    <property type="entry name" value="KR_3_FAS_SDR_x"/>
    <property type="match status" value="1"/>
</dbReference>
<dbReference type="Gene3D" id="3.40.50.720">
    <property type="entry name" value="NAD(P)-binding Rossmann-like Domain"/>
    <property type="match status" value="1"/>
</dbReference>
<dbReference type="FunFam" id="3.40.47.10:FF:000019">
    <property type="entry name" value="Polyketide synthase type I"/>
    <property type="match status" value="1"/>
</dbReference>
<dbReference type="InterPro" id="IPR001227">
    <property type="entry name" value="Ac_transferase_dom_sf"/>
</dbReference>
<dbReference type="InterPro" id="IPR015083">
    <property type="entry name" value="NorB/c/GfsB-D-like_docking"/>
</dbReference>
<dbReference type="SMART" id="SM00823">
    <property type="entry name" value="PKS_PP"/>
    <property type="match status" value="1"/>
</dbReference>
<dbReference type="Pfam" id="PF16197">
    <property type="entry name" value="KAsynt_C_assoc"/>
    <property type="match status" value="1"/>
</dbReference>
<dbReference type="Pfam" id="PF02801">
    <property type="entry name" value="Ketoacyl-synt_C"/>
    <property type="match status" value="1"/>
</dbReference>
<reference evidence="14" key="1">
    <citation type="journal article" date="2014" name="Org. Lett.">
        <title>Elucidating hydroxylation and methylation steps tailoring piericidin A1 biosynthesis.</title>
        <authorList>
            <person name="Chen Y."/>
            <person name="Zhang W."/>
            <person name="Zhu Y."/>
            <person name="Zhang Q."/>
            <person name="Tian X."/>
            <person name="Zhang S."/>
            <person name="Zhang C."/>
        </authorList>
    </citation>
    <scope>NUCLEOTIDE SEQUENCE</scope>
    <source>
        <strain evidence="14">SCSIO 03032</strain>
    </source>
</reference>
<keyword evidence="6" id="KW-0045">Antibiotic biosynthesis</keyword>
<dbReference type="InterPro" id="IPR032821">
    <property type="entry name" value="PKS_assoc"/>
</dbReference>
<dbReference type="GO" id="GO:0004315">
    <property type="term" value="F:3-oxoacyl-[acyl-carrier-protein] synthase activity"/>
    <property type="evidence" value="ECO:0007669"/>
    <property type="project" value="InterPro"/>
</dbReference>
<dbReference type="PROSITE" id="PS52004">
    <property type="entry name" value="KS3_2"/>
    <property type="match status" value="1"/>
</dbReference>
<keyword evidence="7" id="KW-0511">Multifunctional enzyme</keyword>
<dbReference type="Pfam" id="PF00550">
    <property type="entry name" value="PP-binding"/>
    <property type="match status" value="1"/>
</dbReference>
<dbReference type="PROSITE" id="PS52019">
    <property type="entry name" value="PKS_MFAS_DH"/>
    <property type="match status" value="1"/>
</dbReference>
<dbReference type="KEGG" id="smao:CAG99_26290"/>
<keyword evidence="3" id="KW-0596">Phosphopantetheine</keyword>
<evidence type="ECO:0000256" key="5">
    <source>
        <dbReference type="ARBA" id="ARBA00022679"/>
    </source>
</evidence>
<evidence type="ECO:0000256" key="6">
    <source>
        <dbReference type="ARBA" id="ARBA00023194"/>
    </source>
</evidence>
<dbReference type="InterPro" id="IPR036291">
    <property type="entry name" value="NAD(P)-bd_dom_sf"/>
</dbReference>
<evidence type="ECO:0000256" key="7">
    <source>
        <dbReference type="ARBA" id="ARBA00023268"/>
    </source>
</evidence>
<dbReference type="GO" id="GO:0033068">
    <property type="term" value="P:macrolide biosynthetic process"/>
    <property type="evidence" value="ECO:0007669"/>
    <property type="project" value="UniProtKB-ARBA"/>
</dbReference>
<feature type="region of interest" description="C-terminal hotdog fold" evidence="9">
    <location>
        <begin position="962"/>
        <end position="1100"/>
    </location>
</feature>
<keyword evidence="16" id="KW-1185">Reference proteome</keyword>
<dbReference type="InterPro" id="IPR009081">
    <property type="entry name" value="PP-bd_ACP"/>
</dbReference>
<feature type="domain" description="Carrier" evidence="11">
    <location>
        <begin position="1591"/>
        <end position="1666"/>
    </location>
</feature>
<dbReference type="InterPro" id="IPR013968">
    <property type="entry name" value="PKS_KR"/>
</dbReference>
<dbReference type="Pfam" id="PF00109">
    <property type="entry name" value="ketoacyl-synt"/>
    <property type="match status" value="1"/>
</dbReference>
<dbReference type="Pfam" id="PF08990">
    <property type="entry name" value="Docking"/>
    <property type="match status" value="1"/>
</dbReference>
<dbReference type="InterPro" id="IPR042104">
    <property type="entry name" value="PKS_dehydratase_sf"/>
</dbReference>
<evidence type="ECO:0000256" key="10">
    <source>
        <dbReference type="SAM" id="MobiDB-lite"/>
    </source>
</evidence>
<feature type="domain" description="Ketosynthase family 3 (KS3)" evidence="12">
    <location>
        <begin position="33"/>
        <end position="457"/>
    </location>
</feature>
<dbReference type="InterPro" id="IPR020841">
    <property type="entry name" value="PKS_Beta-ketoAc_synthase_dom"/>
</dbReference>
<feature type="domain" description="PKS/mFAS DH" evidence="13">
    <location>
        <begin position="827"/>
        <end position="1100"/>
    </location>
</feature>
<accession>W0C6I6</accession>
<dbReference type="SUPFAM" id="SSF47336">
    <property type="entry name" value="ACP-like"/>
    <property type="match status" value="1"/>
</dbReference>
<dbReference type="InterPro" id="IPR014031">
    <property type="entry name" value="Ketoacyl_synth_C"/>
</dbReference>
<evidence type="ECO:0000256" key="2">
    <source>
        <dbReference type="ARBA" id="ARBA00004792"/>
    </source>
</evidence>
<dbReference type="SUPFAM" id="SSF52151">
    <property type="entry name" value="FabD/lysophospholipase-like"/>
    <property type="match status" value="1"/>
</dbReference>
<dbReference type="InterPro" id="IPR016039">
    <property type="entry name" value="Thiolase-like"/>
</dbReference>
<dbReference type="PROSITE" id="PS00606">
    <property type="entry name" value="KS3_1"/>
    <property type="match status" value="1"/>
</dbReference>
<dbReference type="InterPro" id="IPR055123">
    <property type="entry name" value="SpnB-like_Rossmann"/>
</dbReference>
<dbReference type="Proteomes" id="UP000194218">
    <property type="component" value="Chromosome"/>
</dbReference>
<evidence type="ECO:0000256" key="1">
    <source>
        <dbReference type="ARBA" id="ARBA00001957"/>
    </source>
</evidence>
<dbReference type="SUPFAM" id="SSF51735">
    <property type="entry name" value="NAD(P)-binding Rossmann-fold domains"/>
    <property type="match status" value="2"/>
</dbReference>
<dbReference type="SMART" id="SM00822">
    <property type="entry name" value="PKS_KR"/>
    <property type="match status" value="1"/>
</dbReference>
<dbReference type="GO" id="GO:0004312">
    <property type="term" value="F:fatty acid synthase activity"/>
    <property type="evidence" value="ECO:0007669"/>
    <property type="project" value="TreeGrafter"/>
</dbReference>
<name>W0C6I6_9ACTN</name>
<feature type="region of interest" description="Disordered" evidence="10">
    <location>
        <begin position="1244"/>
        <end position="1278"/>
    </location>
</feature>
<dbReference type="Gene3D" id="3.10.129.110">
    <property type="entry name" value="Polyketide synthase dehydratase"/>
    <property type="match status" value="1"/>
</dbReference>
<evidence type="ECO:0000313" key="15">
    <source>
        <dbReference type="EMBL" id="ARQ71871.1"/>
    </source>
</evidence>
<dbReference type="Pfam" id="PF21089">
    <property type="entry name" value="PKS_DH_N"/>
    <property type="match status" value="1"/>
</dbReference>
<evidence type="ECO:0000256" key="8">
    <source>
        <dbReference type="ARBA" id="ARBA00023315"/>
    </source>
</evidence>
<dbReference type="RefSeq" id="WP_086161707.1">
    <property type="nucleotide sequence ID" value="NZ_CP021121.1"/>
</dbReference>
<feature type="region of interest" description="N-terminal hotdog fold" evidence="9">
    <location>
        <begin position="827"/>
        <end position="950"/>
    </location>
</feature>
<dbReference type="InterPro" id="IPR036736">
    <property type="entry name" value="ACP-like_sf"/>
</dbReference>
<sequence>MTSDEKVLDYLKRLTTDLRRTRQRLREVEAESREPVAIVGMACRYPGGVASPEDLWRLVTEGRDAISAFPTDRGWDPELYDPDPARPGRTYVREGGFLRDADRFDAAFFGMSAREAAATDPQQRLLLETAWECFERAGLDPAGRRGSATGVFAGVIYQDYASRLRRVPPEYEGYVGNGSTGSVASGRVAYTLGLEGPAVTVDTACSSSLVALHLACQSLRRGECAMALAGGATLMASPMALIEFSRQRGLAADARCKAFAGSADGTSLGEGVGLLLLERLSDARRNGHRVLAVIRGSAVNQDGASSGLTAPSGPAQQRVIRQALADAGLPAAAVDAVEAHGTGTTLGDPIEAQALLATYGQDRERPVWLGSVKSNIGHAQAAAGVAGVIKMVMAMRRGALPPTLHVDRPTPVVDWSAGAVRLLTGAREWPREDGEPRRAGVSSFGVSGTNAHLVLEEAPAEAPEVLAEDAPAGRGEGTGAPAAVPWMLSARSGAALRAQAGRLAAHAERHPELSAARIGAALARTRAVFEHRAVVVGADRDALVRATAALADGGPAPGVTSGVAGEPGKVVFVFPGDGADAGGVRPAAVAELMAGAPVFARRMAECADALAPLTDWSLTRALRGEDEARDAGPLRWAVLVSLAELWRAHGVAPAAVAGGAADRLAAACAAGALPLDAAARAVAAGGPAPETNGAPGVPFHVLGADPSAVLGALATGGHTVFVGVGAASAPEPGPAGGGPGAARVAVGCPAAGDGSGDAVRRFLTALARLHVAGVRVGWSAAFPGVAAAGPAGEADLPTYAFQRERHWLEDAPAAANLASAGLTRADHPLLDATVELPDSGGLLFTGLVSTRAHPWLADHAVRGEVLLPGAAFADLALWAARRCGGGHVEELTLHAPLVVPASGGVRLHLAVGAPDTAGRRALSLHARPDGEDAAWTQHAAGTLAGGAADAPSDLLAWPPRDAEPVAIADAYRDAAARGYAYGPAFQGLRAVWRRGDEIFAEVALPREQAADARRFTVHPALLDAALQAWSFGVPAGDHGTRLPFAWRGVGARGGGASALRVRIAPRGPDEVALDLADAAGTPLASVAGLVLRPVREPRADAEGPGRPGGALLRLDWRPAQDPAGPVPAGRVALLGDVPAGWPFGPVPSRVRDLAALAADPPRVALVPVPPQAGAPPSAVRAATARTLRLLRDWLADARLVGTRLVLVTRGAVAARTGEAPRDLAGAAVWGLVRAAQAEHPGRLALLDLDPDDPGPDAATRRDGAPGAEAAHAHDEPQLAVRDGAVMTPRLADVPLPGGGQAPPQDGTVLITGGTGTLGGLVARHLAARGARHLLLASRAGERAPGAAELVADLERLGADVRVAACDAADADALRRLLAGLPADRPLRWVVHAAGLTDDGVVESLTEERLEPVLRAKADAAWHLHDLTRDLEPAAFVMFSSAAGTLGSPGQANYAAANAFLDALAHHRRALGLPAVSIGWGLWEARSALTGNLGAADLARLGRTGVLPLPTRDALALLDAALAPAEPAVVALRLDTEALRAAPDPARVPAPLRHLAAGPAPAAAPEAGPGGAGAGEPLARRLAGLADAERERVVLDLVRAHAAAVLGEATPEDIDPARGFMDLGFDSLTDLELRDRLEGATGLRLPATLALDHPNAALLAGHLVDELRAAAADAPVAPALAALDRLEGDLAPFAGDDDARTAIALRLKDLLSRWGAQDPPGPAHDLAAASDDELFEVLEGLRASDSGAPMNLPTS</sequence>
<evidence type="ECO:0000259" key="12">
    <source>
        <dbReference type="PROSITE" id="PS52004"/>
    </source>
</evidence>
<feature type="active site" description="Proton acceptor; for dehydratase activity" evidence="9">
    <location>
        <position position="859"/>
    </location>
</feature>
<dbReference type="FunFam" id="1.10.1200.10:FF:000007">
    <property type="entry name" value="Probable polyketide synthase pks17"/>
    <property type="match status" value="1"/>
</dbReference>
<dbReference type="SMART" id="SM00826">
    <property type="entry name" value="PKS_DH"/>
    <property type="match status" value="1"/>
</dbReference>
<evidence type="ECO:0000313" key="14">
    <source>
        <dbReference type="EMBL" id="AHE80993.1"/>
    </source>
</evidence>
<dbReference type="InterPro" id="IPR020807">
    <property type="entry name" value="PKS_DH"/>
</dbReference>
<dbReference type="PANTHER" id="PTHR43775">
    <property type="entry name" value="FATTY ACID SYNTHASE"/>
    <property type="match status" value="1"/>
</dbReference>
<dbReference type="InterPro" id="IPR050091">
    <property type="entry name" value="PKS_NRPS_Biosynth_Enz"/>
</dbReference>
<evidence type="ECO:0000256" key="4">
    <source>
        <dbReference type="ARBA" id="ARBA00022553"/>
    </source>
</evidence>
<dbReference type="SMART" id="SM00827">
    <property type="entry name" value="PKS_AT"/>
    <property type="match status" value="1"/>
</dbReference>
<dbReference type="EMBL" id="KF874660">
    <property type="protein sequence ID" value="AHE80993.1"/>
    <property type="molecule type" value="Genomic_DNA"/>
</dbReference>
<protein>
    <submittedName>
        <fullName evidence="14">PieA3</fullName>
    </submittedName>
</protein>
<dbReference type="InterPro" id="IPR020806">
    <property type="entry name" value="PKS_PP-bd"/>
</dbReference>
<dbReference type="OrthoDB" id="3882408at2"/>
<dbReference type="InterPro" id="IPR018201">
    <property type="entry name" value="Ketoacyl_synth_AS"/>
</dbReference>
<comment type="cofactor">
    <cofactor evidence="1">
        <name>pantetheine 4'-phosphate</name>
        <dbReference type="ChEBI" id="CHEBI:47942"/>
    </cofactor>
</comment>
<dbReference type="Gene3D" id="3.40.366.10">
    <property type="entry name" value="Malonyl-Coenzyme A Acyl Carrier Protein, domain 2"/>
    <property type="match status" value="1"/>
</dbReference>